<evidence type="ECO:0000313" key="1">
    <source>
        <dbReference type="EMBL" id="QJW92983.1"/>
    </source>
</evidence>
<protein>
    <submittedName>
        <fullName evidence="1">Lipopolysaccharide core biosynthesis protein WaaP, heptosyl-I-kinase</fullName>
        <ecNumber evidence="1">2.7.-.-</ecNumber>
    </submittedName>
</protein>
<gene>
    <name evidence="1" type="ORF">FTUN_0481</name>
</gene>
<keyword evidence="1" id="KW-0418">Kinase</keyword>
<accession>A0A6M5YIB4</accession>
<dbReference type="Pfam" id="PF06293">
    <property type="entry name" value="Kdo"/>
    <property type="match status" value="1"/>
</dbReference>
<dbReference type="Proteomes" id="UP000503447">
    <property type="component" value="Chromosome"/>
</dbReference>
<dbReference type="EC" id="2.7.-.-" evidence="1"/>
<organism evidence="1 2">
    <name type="scientific">Frigoriglobus tundricola</name>
    <dbReference type="NCBI Taxonomy" id="2774151"/>
    <lineage>
        <taxon>Bacteria</taxon>
        <taxon>Pseudomonadati</taxon>
        <taxon>Planctomycetota</taxon>
        <taxon>Planctomycetia</taxon>
        <taxon>Gemmatales</taxon>
        <taxon>Gemmataceae</taxon>
        <taxon>Frigoriglobus</taxon>
    </lineage>
</organism>
<dbReference type="AlphaFoldDB" id="A0A6M5YIB4"/>
<keyword evidence="2" id="KW-1185">Reference proteome</keyword>
<keyword evidence="1" id="KW-0808">Transferase</keyword>
<dbReference type="EMBL" id="CP053452">
    <property type="protein sequence ID" value="QJW92983.1"/>
    <property type="molecule type" value="Genomic_DNA"/>
</dbReference>
<dbReference type="GO" id="GO:0016301">
    <property type="term" value="F:kinase activity"/>
    <property type="evidence" value="ECO:0007669"/>
    <property type="project" value="UniProtKB-KW"/>
</dbReference>
<dbReference type="RefSeq" id="WP_171469274.1">
    <property type="nucleotide sequence ID" value="NZ_CP053452.2"/>
</dbReference>
<name>A0A6M5YIB4_9BACT</name>
<evidence type="ECO:0000313" key="2">
    <source>
        <dbReference type="Proteomes" id="UP000503447"/>
    </source>
</evidence>
<proteinExistence type="predicted"/>
<reference evidence="2" key="1">
    <citation type="submission" date="2020-05" db="EMBL/GenBank/DDBJ databases">
        <title>Frigoriglobus tundricola gen. nov., sp. nov., a psychrotolerant cellulolytic planctomycete of the family Gemmataceae with two divergent copies of 16S rRNA gene.</title>
        <authorList>
            <person name="Kulichevskaya I.S."/>
            <person name="Ivanova A.A."/>
            <person name="Naumoff D.G."/>
            <person name="Beletsky A.V."/>
            <person name="Rijpstra W.I.C."/>
            <person name="Sinninghe Damste J.S."/>
            <person name="Mardanov A.V."/>
            <person name="Ravin N.V."/>
            <person name="Dedysh S.N."/>
        </authorList>
    </citation>
    <scope>NUCLEOTIDE SEQUENCE [LARGE SCALE GENOMIC DNA]</scope>
    <source>
        <strain evidence="2">PL17</strain>
    </source>
</reference>
<dbReference type="KEGG" id="ftj:FTUN_0481"/>
<sequence length="322" mass="37839">MKSTSRNVPATSLSRLTPAVGDPVSSLWRRLRRGVRLVRRQADWDRFAGEGWQDRIMAEPLTDRGFQKQGRSIGRKIFAEGRDTLSVYLKRHYELPRWRGVLATLFPNWRPWSPGLQEWQRLCWAKEHDFPVPRPVAAGQFVGPWCRLQGFLAVEELHGMLPLHEAVPLASRTLGASPFARWKRGLLAELARLARELHRHNMFHKDLYFCHFYIPEALTRTVPTDWTKRVAMIDFHRLQRHAVTGAWWQVKDLAQLLFSSEVEGVTARDRVRFWKLYRRDWPAGKCPGDWLRPLVRWKWQLYRGHNLRKPAAVPYDRQRSAA</sequence>